<dbReference type="SUPFAM" id="SSF54211">
    <property type="entry name" value="Ribosomal protein S5 domain 2-like"/>
    <property type="match status" value="1"/>
</dbReference>
<feature type="domain" description="Lon proteolytic" evidence="2">
    <location>
        <begin position="148"/>
        <end position="247"/>
    </location>
</feature>
<dbReference type="InterPro" id="IPR008269">
    <property type="entry name" value="Lon_proteolytic"/>
</dbReference>
<dbReference type="EC" id="3.4.21.53" evidence="1"/>
<name>A0A401Z5G9_9ACTN</name>
<feature type="active site" evidence="1">
    <location>
        <position position="199"/>
    </location>
</feature>
<dbReference type="GO" id="GO:0006508">
    <property type="term" value="P:proteolysis"/>
    <property type="evidence" value="ECO:0007669"/>
    <property type="project" value="UniProtKB-KW"/>
</dbReference>
<gene>
    <name evidence="3" type="ORF">EHYA_09845</name>
</gene>
<dbReference type="InterPro" id="IPR020568">
    <property type="entry name" value="Ribosomal_Su5_D2-typ_SF"/>
</dbReference>
<dbReference type="EMBL" id="BIFH01000056">
    <property type="protein sequence ID" value="GCE02068.1"/>
    <property type="molecule type" value="Genomic_DNA"/>
</dbReference>
<evidence type="ECO:0000256" key="1">
    <source>
        <dbReference type="PROSITE-ProRule" id="PRU01122"/>
    </source>
</evidence>
<dbReference type="GO" id="GO:0005524">
    <property type="term" value="F:ATP binding"/>
    <property type="evidence" value="ECO:0007669"/>
    <property type="project" value="InterPro"/>
</dbReference>
<keyword evidence="1" id="KW-0645">Protease</keyword>
<comment type="catalytic activity">
    <reaction evidence="1">
        <text>Hydrolysis of proteins in presence of ATP.</text>
        <dbReference type="EC" id="3.4.21.53"/>
    </reaction>
</comment>
<dbReference type="GO" id="GO:0004176">
    <property type="term" value="F:ATP-dependent peptidase activity"/>
    <property type="evidence" value="ECO:0007669"/>
    <property type="project" value="UniProtKB-UniRule"/>
</dbReference>
<dbReference type="AlphaFoldDB" id="A0A401Z5G9"/>
<dbReference type="Pfam" id="PF05362">
    <property type="entry name" value="Lon_C"/>
    <property type="match status" value="1"/>
</dbReference>
<dbReference type="RefSeq" id="WP_126643620.1">
    <property type="nucleotide sequence ID" value="NZ_BIFH01000056.1"/>
</dbReference>
<comment type="caution">
    <text evidence="3">The sequence shown here is derived from an EMBL/GenBank/DDBJ whole genome shotgun (WGS) entry which is preliminary data.</text>
</comment>
<protein>
    <recommendedName>
        <fullName evidence="1">endopeptidase La</fullName>
        <ecNumber evidence="1">3.4.21.53</ecNumber>
    </recommendedName>
</protein>
<feature type="active site" evidence="1">
    <location>
        <position position="154"/>
    </location>
</feature>
<dbReference type="PANTHER" id="PTHR10046">
    <property type="entry name" value="ATP DEPENDENT LON PROTEASE FAMILY MEMBER"/>
    <property type="match status" value="1"/>
</dbReference>
<dbReference type="GO" id="GO:0004252">
    <property type="term" value="F:serine-type endopeptidase activity"/>
    <property type="evidence" value="ECO:0007669"/>
    <property type="project" value="UniProtKB-UniRule"/>
</dbReference>
<evidence type="ECO:0000259" key="2">
    <source>
        <dbReference type="PROSITE" id="PS51786"/>
    </source>
</evidence>
<dbReference type="PROSITE" id="PS51786">
    <property type="entry name" value="LON_PROTEOLYTIC"/>
    <property type="match status" value="1"/>
</dbReference>
<evidence type="ECO:0000313" key="3">
    <source>
        <dbReference type="EMBL" id="GCE02068.1"/>
    </source>
</evidence>
<sequence length="256" mass="26435">MARTKLTLPVSLLLVACLLGFAFLVPMPYVLITPGSVADTLGDDGGRPVVEISGPAPVYPTTGHLLLTTIHASGRNEKHRLGSLLSAWWDEEESVVPRKSIYPDGKSVEQVVETNVKDMVKSQDSATVAALRYLGKSPEDVKVTLHLSDVGGPSAGLFFALGIVDKMTEGQLTGGRTIAGTGAIDPNGKVGEIGGLPMKLLAAKRAGATVFVLPRGECGEAGRVGSGGLKLIPVETLSGTVDALNALNAGGKVPSC</sequence>
<proteinExistence type="inferred from homology"/>
<keyword evidence="4" id="KW-1185">Reference proteome</keyword>
<keyword evidence="1" id="KW-0378">Hydrolase</keyword>
<organism evidence="3 4">
    <name type="scientific">Embleya hyalina</name>
    <dbReference type="NCBI Taxonomy" id="516124"/>
    <lineage>
        <taxon>Bacteria</taxon>
        <taxon>Bacillati</taxon>
        <taxon>Actinomycetota</taxon>
        <taxon>Actinomycetes</taxon>
        <taxon>Kitasatosporales</taxon>
        <taxon>Streptomycetaceae</taxon>
        <taxon>Embleya</taxon>
    </lineage>
</organism>
<dbReference type="InterPro" id="IPR014721">
    <property type="entry name" value="Ribsml_uS5_D2-typ_fold_subgr"/>
</dbReference>
<reference evidence="3 4" key="1">
    <citation type="submission" date="2018-12" db="EMBL/GenBank/DDBJ databases">
        <title>Draft genome sequence of Embleya hyalina NBRC 13850T.</title>
        <authorList>
            <person name="Komaki H."/>
            <person name="Hosoyama A."/>
            <person name="Kimura A."/>
            <person name="Ichikawa N."/>
            <person name="Tamura T."/>
        </authorList>
    </citation>
    <scope>NUCLEOTIDE SEQUENCE [LARGE SCALE GENOMIC DNA]</scope>
    <source>
        <strain evidence="3 4">NBRC 13850</strain>
    </source>
</reference>
<dbReference type="PROSITE" id="PS51257">
    <property type="entry name" value="PROKAR_LIPOPROTEIN"/>
    <property type="match status" value="1"/>
</dbReference>
<dbReference type="OrthoDB" id="2356897at2"/>
<dbReference type="GO" id="GO:0030163">
    <property type="term" value="P:protein catabolic process"/>
    <property type="evidence" value="ECO:0007669"/>
    <property type="project" value="InterPro"/>
</dbReference>
<dbReference type="InterPro" id="IPR027065">
    <property type="entry name" value="Lon_Prtase"/>
</dbReference>
<dbReference type="Gene3D" id="3.30.230.10">
    <property type="match status" value="1"/>
</dbReference>
<accession>A0A401Z5G9</accession>
<dbReference type="Proteomes" id="UP000286931">
    <property type="component" value="Unassembled WGS sequence"/>
</dbReference>
<keyword evidence="1" id="KW-0720">Serine protease</keyword>
<evidence type="ECO:0000313" key="4">
    <source>
        <dbReference type="Proteomes" id="UP000286931"/>
    </source>
</evidence>
<comment type="similarity">
    <text evidence="1">Belongs to the peptidase S16 family.</text>
</comment>